<sequence length="282" mass="31786">MAVKPEVNELAGQFARGSLTIDGVYKTTLHSSSVYYGHSRKHPTPNSGFLFTLKGKATFVFNGTPYELSPGKVVHGGKNMALQVTVATADFEYCLIHYTLHDVAANEINYTNCHFLLHPGEHPAITEKLELLYQIKSTPGNIPEIHAKALFYTIFYDMLTCSRNRLNLESKTVVEQVAEYIHNHYMEPLTVKKLADLYGMDEKSFSYFFKKYIGIFPIDYLIQHRLERAKNLLASSGSSIADIAESVGYPDAHYFSRLFKKHCGCPPSEFRARMGNCPPADE</sequence>
<dbReference type="PANTHER" id="PTHR43280:SF29">
    <property type="entry name" value="ARAC-FAMILY TRANSCRIPTIONAL REGULATOR"/>
    <property type="match status" value="1"/>
</dbReference>
<keyword evidence="2 5" id="KW-0238">DNA-binding</keyword>
<reference evidence="6" key="1">
    <citation type="submission" date="2016-10" db="EMBL/GenBank/DDBJ databases">
        <authorList>
            <person name="Varghese N."/>
            <person name="Submissions S."/>
        </authorList>
    </citation>
    <scope>NUCLEOTIDE SEQUENCE [LARGE SCALE GENOMIC DNA]</scope>
    <source>
        <strain evidence="6">SP</strain>
    </source>
</reference>
<dbReference type="EMBL" id="FNPI01000012">
    <property type="protein sequence ID" value="SDZ41984.1"/>
    <property type="molecule type" value="Genomic_DNA"/>
</dbReference>
<feature type="domain" description="HTH araC/xylS-type" evidence="4">
    <location>
        <begin position="175"/>
        <end position="273"/>
    </location>
</feature>
<evidence type="ECO:0000313" key="5">
    <source>
        <dbReference type="EMBL" id="SDZ41984.1"/>
    </source>
</evidence>
<evidence type="ECO:0000256" key="1">
    <source>
        <dbReference type="ARBA" id="ARBA00023015"/>
    </source>
</evidence>
<keyword evidence="1" id="KW-0805">Transcription regulation</keyword>
<name>A0A1H3SVL1_9BACI</name>
<organism evidence="5 6">
    <name type="scientific">Evansella caseinilytica</name>
    <dbReference type="NCBI Taxonomy" id="1503961"/>
    <lineage>
        <taxon>Bacteria</taxon>
        <taxon>Bacillati</taxon>
        <taxon>Bacillota</taxon>
        <taxon>Bacilli</taxon>
        <taxon>Bacillales</taxon>
        <taxon>Bacillaceae</taxon>
        <taxon>Evansella</taxon>
    </lineage>
</organism>
<dbReference type="Gene3D" id="1.10.10.60">
    <property type="entry name" value="Homeodomain-like"/>
    <property type="match status" value="2"/>
</dbReference>
<dbReference type="PANTHER" id="PTHR43280">
    <property type="entry name" value="ARAC-FAMILY TRANSCRIPTIONAL REGULATOR"/>
    <property type="match status" value="1"/>
</dbReference>
<dbReference type="PRINTS" id="PR00032">
    <property type="entry name" value="HTHARAC"/>
</dbReference>
<dbReference type="STRING" id="1503961.SAMN05421736_11273"/>
<evidence type="ECO:0000256" key="2">
    <source>
        <dbReference type="ARBA" id="ARBA00023125"/>
    </source>
</evidence>
<dbReference type="SUPFAM" id="SSF51215">
    <property type="entry name" value="Regulatory protein AraC"/>
    <property type="match status" value="1"/>
</dbReference>
<evidence type="ECO:0000256" key="3">
    <source>
        <dbReference type="ARBA" id="ARBA00023163"/>
    </source>
</evidence>
<dbReference type="InterPro" id="IPR018062">
    <property type="entry name" value="HTH_AraC-typ_CS"/>
</dbReference>
<gene>
    <name evidence="5" type="ORF">SAMN05421736_11273</name>
</gene>
<evidence type="ECO:0000259" key="4">
    <source>
        <dbReference type="PROSITE" id="PS01124"/>
    </source>
</evidence>
<dbReference type="GO" id="GO:0003700">
    <property type="term" value="F:DNA-binding transcription factor activity"/>
    <property type="evidence" value="ECO:0007669"/>
    <property type="project" value="InterPro"/>
</dbReference>
<protein>
    <submittedName>
        <fullName evidence="5">AraC-type DNA-binding protein</fullName>
    </submittedName>
</protein>
<dbReference type="GO" id="GO:0043565">
    <property type="term" value="F:sequence-specific DNA binding"/>
    <property type="evidence" value="ECO:0007669"/>
    <property type="project" value="InterPro"/>
</dbReference>
<dbReference type="Proteomes" id="UP000198935">
    <property type="component" value="Unassembled WGS sequence"/>
</dbReference>
<keyword evidence="3" id="KW-0804">Transcription</keyword>
<dbReference type="AlphaFoldDB" id="A0A1H3SVL1"/>
<dbReference type="Pfam" id="PF12833">
    <property type="entry name" value="HTH_18"/>
    <property type="match status" value="1"/>
</dbReference>
<keyword evidence="6" id="KW-1185">Reference proteome</keyword>
<dbReference type="SUPFAM" id="SSF46689">
    <property type="entry name" value="Homeodomain-like"/>
    <property type="match status" value="2"/>
</dbReference>
<proteinExistence type="predicted"/>
<dbReference type="InterPro" id="IPR020449">
    <property type="entry name" value="Tscrpt_reg_AraC-type_HTH"/>
</dbReference>
<evidence type="ECO:0000313" key="6">
    <source>
        <dbReference type="Proteomes" id="UP000198935"/>
    </source>
</evidence>
<dbReference type="InterPro" id="IPR018060">
    <property type="entry name" value="HTH_AraC"/>
</dbReference>
<dbReference type="InterPro" id="IPR037923">
    <property type="entry name" value="HTH-like"/>
</dbReference>
<dbReference type="PROSITE" id="PS01124">
    <property type="entry name" value="HTH_ARAC_FAMILY_2"/>
    <property type="match status" value="1"/>
</dbReference>
<dbReference type="PROSITE" id="PS00041">
    <property type="entry name" value="HTH_ARAC_FAMILY_1"/>
    <property type="match status" value="1"/>
</dbReference>
<dbReference type="SMART" id="SM00342">
    <property type="entry name" value="HTH_ARAC"/>
    <property type="match status" value="1"/>
</dbReference>
<accession>A0A1H3SVL1</accession>
<dbReference type="InterPro" id="IPR009057">
    <property type="entry name" value="Homeodomain-like_sf"/>
</dbReference>